<reference evidence="2 3" key="1">
    <citation type="submission" date="2020-03" db="EMBL/GenBank/DDBJ databases">
        <title>Genomic Encyclopedia of Type Strains, Phase IV (KMG-IV): sequencing the most valuable type-strain genomes for metagenomic binning, comparative biology and taxonomic classification.</title>
        <authorList>
            <person name="Goeker M."/>
        </authorList>
    </citation>
    <scope>NUCLEOTIDE SEQUENCE [LARGE SCALE GENOMIC DNA]</scope>
    <source>
        <strain evidence="2 3">DSM 101599</strain>
    </source>
</reference>
<name>A0ABX0U7R5_9FLAO</name>
<keyword evidence="3" id="KW-1185">Reference proteome</keyword>
<evidence type="ECO:0000313" key="3">
    <source>
        <dbReference type="Proteomes" id="UP000745859"/>
    </source>
</evidence>
<evidence type="ECO:0000256" key="1">
    <source>
        <dbReference type="SAM" id="Phobius"/>
    </source>
</evidence>
<dbReference type="PROSITE" id="PS51257">
    <property type="entry name" value="PROKAR_LIPOPROTEIN"/>
    <property type="match status" value="1"/>
</dbReference>
<accession>A0ABX0U7R5</accession>
<keyword evidence="1" id="KW-0812">Transmembrane</keyword>
<evidence type="ECO:0008006" key="4">
    <source>
        <dbReference type="Google" id="ProtNLM"/>
    </source>
</evidence>
<keyword evidence="1" id="KW-0472">Membrane</keyword>
<dbReference type="Proteomes" id="UP000745859">
    <property type="component" value="Unassembled WGS sequence"/>
</dbReference>
<comment type="caution">
    <text evidence="2">The sequence shown here is derived from an EMBL/GenBank/DDBJ whole genome shotgun (WGS) entry which is preliminary data.</text>
</comment>
<feature type="transmembrane region" description="Helical" evidence="1">
    <location>
        <begin position="6"/>
        <end position="24"/>
    </location>
</feature>
<evidence type="ECO:0000313" key="2">
    <source>
        <dbReference type="EMBL" id="NIJ44798.1"/>
    </source>
</evidence>
<dbReference type="EMBL" id="JAASQL010000001">
    <property type="protein sequence ID" value="NIJ44798.1"/>
    <property type="molecule type" value="Genomic_DNA"/>
</dbReference>
<protein>
    <recommendedName>
        <fullName evidence="4">Lipocalin-like domain-containing protein</fullName>
    </recommendedName>
</protein>
<proteinExistence type="predicted"/>
<keyword evidence="1" id="KW-1133">Transmembrane helix</keyword>
<organism evidence="2 3">
    <name type="scientific">Wenyingzhuangia heitensis</name>
    <dbReference type="NCBI Taxonomy" id="1487859"/>
    <lineage>
        <taxon>Bacteria</taxon>
        <taxon>Pseudomonadati</taxon>
        <taxon>Bacteroidota</taxon>
        <taxon>Flavobacteriia</taxon>
        <taxon>Flavobacteriales</taxon>
        <taxon>Flavobacteriaceae</taxon>
        <taxon>Wenyingzhuangia</taxon>
    </lineage>
</organism>
<gene>
    <name evidence="2" type="ORF">FHR24_001237</name>
</gene>
<sequence length="160" mass="18598">MKNKVLYIYTAIVIACTFLVSLAIHKTKNPTEGIVGTWKEVEWRYEKIPHKNTPVLIEENKKQITEDLMIHKAELWQFLPNGEIKLTSGKGGTKLLNWTLKGRGHVLKLTEKNVNNEHYNLYYIGNNTMELHFRTDLQAKGIVKLTFKRINNTTKYAQEI</sequence>
<dbReference type="RefSeq" id="WP_167185476.1">
    <property type="nucleotide sequence ID" value="NZ_JAASQL010000001.1"/>
</dbReference>